<proteinExistence type="predicted"/>
<dbReference type="NCBIfam" id="TIGR04358">
    <property type="entry name" value="XXXCH_domain"/>
    <property type="match status" value="1"/>
</dbReference>
<name>A0A1M6YBX1_9BACT</name>
<dbReference type="InterPro" id="IPR027588">
    <property type="entry name" value="XXXCH_dom_fam"/>
</dbReference>
<dbReference type="STRING" id="1121393.SAMN02745216_04721"/>
<dbReference type="EMBL" id="FQZU01000048">
    <property type="protein sequence ID" value="SHL15771.1"/>
    <property type="molecule type" value="Genomic_DNA"/>
</dbReference>
<gene>
    <name evidence="1" type="ORF">SAMN02745216_04721</name>
</gene>
<reference evidence="2" key="1">
    <citation type="submission" date="2016-11" db="EMBL/GenBank/DDBJ databases">
        <authorList>
            <person name="Varghese N."/>
            <person name="Submissions S."/>
        </authorList>
    </citation>
    <scope>NUCLEOTIDE SEQUENCE [LARGE SCALE GENOMIC DNA]</scope>
    <source>
        <strain evidence="2">DSM 16219</strain>
    </source>
</reference>
<accession>A0A1M6YBX1</accession>
<keyword evidence="2" id="KW-1185">Reference proteome</keyword>
<dbReference type="OrthoDB" id="5453594at2"/>
<protein>
    <submittedName>
        <fullName evidence="1">XXXCH domain-containing protein</fullName>
    </submittedName>
</protein>
<evidence type="ECO:0000313" key="1">
    <source>
        <dbReference type="EMBL" id="SHL15771.1"/>
    </source>
</evidence>
<dbReference type="Proteomes" id="UP000183994">
    <property type="component" value="Unassembled WGS sequence"/>
</dbReference>
<organism evidence="1 2">
    <name type="scientific">Desulfatibacillum alkenivorans DSM 16219</name>
    <dbReference type="NCBI Taxonomy" id="1121393"/>
    <lineage>
        <taxon>Bacteria</taxon>
        <taxon>Pseudomonadati</taxon>
        <taxon>Thermodesulfobacteriota</taxon>
        <taxon>Desulfobacteria</taxon>
        <taxon>Desulfobacterales</taxon>
        <taxon>Desulfatibacillaceae</taxon>
        <taxon>Desulfatibacillum</taxon>
    </lineage>
</organism>
<sequence>MEVRVFARIDNAKRDAGMGEKKDKQKIDIVQSDLPDFLRRFADAWEKKGGNPEFSLNPDAFSRLEIKAKTQEPSGVVRVRLIHAIPEGKEPSPEKGKINFKALKKRMKSRFKAMGASLRQGEPIPEDALDSFVEDYRVMMEYLHPKESDPEPRMGLCKALSKAHEKGDATAQKTAVDNLRREMKECHKSYD</sequence>
<dbReference type="AlphaFoldDB" id="A0A1M6YBX1"/>
<evidence type="ECO:0000313" key="2">
    <source>
        <dbReference type="Proteomes" id="UP000183994"/>
    </source>
</evidence>